<protein>
    <submittedName>
        <fullName evidence="2">Uncharacterized protein</fullName>
    </submittedName>
</protein>
<comment type="caution">
    <text evidence="2">The sequence shown here is derived from an EMBL/GenBank/DDBJ whole genome shotgun (WGS) entry which is preliminary data.</text>
</comment>
<evidence type="ECO:0000256" key="1">
    <source>
        <dbReference type="SAM" id="SignalP"/>
    </source>
</evidence>
<name>A0A409YG33_9AGAR</name>
<accession>A0A409YG33</accession>
<feature type="signal peptide" evidence="1">
    <location>
        <begin position="1"/>
        <end position="20"/>
    </location>
</feature>
<dbReference type="OrthoDB" id="3064941at2759"/>
<sequence>MVKFASTIVATALLSVPALAMSVKQYECVALSANTPCKSKHTSHRRDLAESDLYGRDLFSDEEAFAAREDLDAELEAREPVNPAAVVHVLHLLHKHAHHASGLLPNGNQGNDRREFEDEDIYGRELDFDEDLEAREPVNPAAVMHVLHLLHKHAHHASGLLPNGNQGNDRRELEDEDIFERDLDDDLFERDFDELLTREYYDDLD</sequence>
<feature type="chain" id="PRO_5019522142" evidence="1">
    <location>
        <begin position="21"/>
        <end position="205"/>
    </location>
</feature>
<organism evidence="2 3">
    <name type="scientific">Gymnopilus dilepis</name>
    <dbReference type="NCBI Taxonomy" id="231916"/>
    <lineage>
        <taxon>Eukaryota</taxon>
        <taxon>Fungi</taxon>
        <taxon>Dikarya</taxon>
        <taxon>Basidiomycota</taxon>
        <taxon>Agaricomycotina</taxon>
        <taxon>Agaricomycetes</taxon>
        <taxon>Agaricomycetidae</taxon>
        <taxon>Agaricales</taxon>
        <taxon>Agaricineae</taxon>
        <taxon>Hymenogastraceae</taxon>
        <taxon>Gymnopilus</taxon>
    </lineage>
</organism>
<dbReference type="EMBL" id="NHYE01000885">
    <property type="protein sequence ID" value="PPR01970.1"/>
    <property type="molecule type" value="Genomic_DNA"/>
</dbReference>
<evidence type="ECO:0000313" key="2">
    <source>
        <dbReference type="EMBL" id="PPR01970.1"/>
    </source>
</evidence>
<dbReference type="AlphaFoldDB" id="A0A409YG33"/>
<proteinExistence type="predicted"/>
<evidence type="ECO:0000313" key="3">
    <source>
        <dbReference type="Proteomes" id="UP000284706"/>
    </source>
</evidence>
<dbReference type="Proteomes" id="UP000284706">
    <property type="component" value="Unassembled WGS sequence"/>
</dbReference>
<reference evidence="2 3" key="1">
    <citation type="journal article" date="2018" name="Evol. Lett.">
        <title>Horizontal gene cluster transfer increased hallucinogenic mushroom diversity.</title>
        <authorList>
            <person name="Reynolds H.T."/>
            <person name="Vijayakumar V."/>
            <person name="Gluck-Thaler E."/>
            <person name="Korotkin H.B."/>
            <person name="Matheny P.B."/>
            <person name="Slot J.C."/>
        </authorList>
    </citation>
    <scope>NUCLEOTIDE SEQUENCE [LARGE SCALE GENOMIC DNA]</scope>
    <source>
        <strain evidence="2 3">SRW20</strain>
    </source>
</reference>
<gene>
    <name evidence="2" type="ORF">CVT26_008752</name>
</gene>
<keyword evidence="1" id="KW-0732">Signal</keyword>
<keyword evidence="3" id="KW-1185">Reference proteome</keyword>
<dbReference type="InParanoid" id="A0A409YG33"/>